<evidence type="ECO:0000256" key="4">
    <source>
        <dbReference type="ARBA" id="ARBA00022725"/>
    </source>
</evidence>
<keyword evidence="9 10" id="KW-0807">Transducer</keyword>
<dbReference type="PRINTS" id="PR00245">
    <property type="entry name" value="OLFACTORYR"/>
</dbReference>
<protein>
    <recommendedName>
        <fullName evidence="11">Olfactory receptor</fullName>
    </recommendedName>
</protein>
<dbReference type="PROSITE" id="PS00237">
    <property type="entry name" value="G_PROTEIN_RECEP_F1_1"/>
    <property type="match status" value="1"/>
</dbReference>
<evidence type="ECO:0000256" key="1">
    <source>
        <dbReference type="ARBA" id="ARBA00004651"/>
    </source>
</evidence>
<evidence type="ECO:0000256" key="5">
    <source>
        <dbReference type="ARBA" id="ARBA00022989"/>
    </source>
</evidence>
<name>A0ABN9L990_9NEOB</name>
<accession>A0ABN9L990</accession>
<evidence type="ECO:0000256" key="10">
    <source>
        <dbReference type="RuleBase" id="RU000688"/>
    </source>
</evidence>
<evidence type="ECO:0000256" key="7">
    <source>
        <dbReference type="ARBA" id="ARBA00023136"/>
    </source>
</evidence>
<evidence type="ECO:0000256" key="3">
    <source>
        <dbReference type="ARBA" id="ARBA00022692"/>
    </source>
</evidence>
<organism evidence="13 14">
    <name type="scientific">Ranitomeya imitator</name>
    <name type="common">mimic poison frog</name>
    <dbReference type="NCBI Taxonomy" id="111125"/>
    <lineage>
        <taxon>Eukaryota</taxon>
        <taxon>Metazoa</taxon>
        <taxon>Chordata</taxon>
        <taxon>Craniata</taxon>
        <taxon>Vertebrata</taxon>
        <taxon>Euteleostomi</taxon>
        <taxon>Amphibia</taxon>
        <taxon>Batrachia</taxon>
        <taxon>Anura</taxon>
        <taxon>Neobatrachia</taxon>
        <taxon>Hyloidea</taxon>
        <taxon>Dendrobatidae</taxon>
        <taxon>Dendrobatinae</taxon>
        <taxon>Ranitomeya</taxon>
    </lineage>
</organism>
<keyword evidence="11" id="KW-0716">Sensory transduction</keyword>
<dbReference type="InterPro" id="IPR000725">
    <property type="entry name" value="Olfact_rcpt"/>
</dbReference>
<keyword evidence="4 11" id="KW-0552">Olfaction</keyword>
<dbReference type="SUPFAM" id="SSF81321">
    <property type="entry name" value="Family A G protein-coupled receptor-like"/>
    <property type="match status" value="1"/>
</dbReference>
<evidence type="ECO:0000256" key="9">
    <source>
        <dbReference type="ARBA" id="ARBA00023224"/>
    </source>
</evidence>
<evidence type="ECO:0000313" key="14">
    <source>
        <dbReference type="Proteomes" id="UP001176940"/>
    </source>
</evidence>
<evidence type="ECO:0000256" key="8">
    <source>
        <dbReference type="ARBA" id="ARBA00023170"/>
    </source>
</evidence>
<comment type="similarity">
    <text evidence="10">Belongs to the G-protein coupled receptor 1 family.</text>
</comment>
<keyword evidence="7 11" id="KW-0472">Membrane</keyword>
<dbReference type="InterPro" id="IPR050516">
    <property type="entry name" value="Olfactory_GPCR"/>
</dbReference>
<dbReference type="PANTHER" id="PTHR26452">
    <property type="entry name" value="OLFACTORY RECEPTOR"/>
    <property type="match status" value="1"/>
</dbReference>
<dbReference type="Pfam" id="PF13853">
    <property type="entry name" value="7tm_4"/>
    <property type="match status" value="1"/>
</dbReference>
<dbReference type="InterPro" id="IPR000276">
    <property type="entry name" value="GPCR_Rhodpsn"/>
</dbReference>
<feature type="transmembrane region" description="Helical" evidence="11">
    <location>
        <begin position="272"/>
        <end position="292"/>
    </location>
</feature>
<evidence type="ECO:0000259" key="12">
    <source>
        <dbReference type="PROSITE" id="PS50262"/>
    </source>
</evidence>
<dbReference type="Gene3D" id="1.20.1070.10">
    <property type="entry name" value="Rhodopsin 7-helix transmembrane proteins"/>
    <property type="match status" value="1"/>
</dbReference>
<evidence type="ECO:0000256" key="11">
    <source>
        <dbReference type="RuleBase" id="RU363047"/>
    </source>
</evidence>
<keyword evidence="2 11" id="KW-1003">Cell membrane</keyword>
<comment type="caution">
    <text evidence="13">The sequence shown here is derived from an EMBL/GenBank/DDBJ whole genome shotgun (WGS) entry which is preliminary data.</text>
</comment>
<dbReference type="InterPro" id="IPR017452">
    <property type="entry name" value="GPCR_Rhodpsn_7TM"/>
</dbReference>
<keyword evidence="5 11" id="KW-1133">Transmembrane helix</keyword>
<keyword evidence="6 10" id="KW-0297">G-protein coupled receptor</keyword>
<feature type="transmembrane region" description="Helical" evidence="11">
    <location>
        <begin position="237"/>
        <end position="260"/>
    </location>
</feature>
<dbReference type="PRINTS" id="PR00237">
    <property type="entry name" value="GPCRRHODOPSN"/>
</dbReference>
<dbReference type="Proteomes" id="UP001176940">
    <property type="component" value="Unassembled WGS sequence"/>
</dbReference>
<evidence type="ECO:0000256" key="2">
    <source>
        <dbReference type="ARBA" id="ARBA00022475"/>
    </source>
</evidence>
<keyword evidence="3 10" id="KW-0812">Transmembrane</keyword>
<feature type="transmembrane region" description="Helical" evidence="11">
    <location>
        <begin position="27"/>
        <end position="50"/>
    </location>
</feature>
<sequence length="311" mass="34938">MRSTNFTRVSEFVFVGLSDLPGVQLPLFLLFLYIYLISLAGNLLIVLLIIVDGSLHTPMYMFLSNLAGLDVFYSSVTSPRLLSDFFSDSKAIAVHHCITQFFFFFSFICIELYLLAAMSYDRYIAICHPLHYIAIMHPKICAQMVSAAWIVGFLTSLIHTLCINRLDFCGPNVINSFFCDLPQLFLLSCTDTFINILVMFLVGIIMGSGAFSMTLIPYIRIVRTIMGIHSHHGKLKAFSTCTSHLTVVFIFYGTLVSTYLRPSPTSSSSGDRLVSVMYTVVTPLINPIIYSLRNKDLKAALRKSLHRIGIF</sequence>
<comment type="subcellular location">
    <subcellularLocation>
        <location evidence="1 11">Cell membrane</location>
        <topology evidence="1 11">Multi-pass membrane protein</topology>
    </subcellularLocation>
</comment>
<feature type="transmembrane region" description="Helical" evidence="11">
    <location>
        <begin position="193"/>
        <end position="216"/>
    </location>
</feature>
<dbReference type="EMBL" id="CAUEEQ010012370">
    <property type="protein sequence ID" value="CAJ0936503.1"/>
    <property type="molecule type" value="Genomic_DNA"/>
</dbReference>
<proteinExistence type="inferred from homology"/>
<feature type="domain" description="G-protein coupled receptors family 1 profile" evidence="12">
    <location>
        <begin position="41"/>
        <end position="290"/>
    </location>
</feature>
<keyword evidence="8 10" id="KW-0675">Receptor</keyword>
<dbReference type="PROSITE" id="PS50262">
    <property type="entry name" value="G_PROTEIN_RECEP_F1_2"/>
    <property type="match status" value="1"/>
</dbReference>
<gene>
    <name evidence="13" type="ORF">RIMI_LOCUS6757688</name>
</gene>
<feature type="transmembrane region" description="Helical" evidence="11">
    <location>
        <begin position="101"/>
        <end position="120"/>
    </location>
</feature>
<evidence type="ECO:0000256" key="6">
    <source>
        <dbReference type="ARBA" id="ARBA00023040"/>
    </source>
</evidence>
<reference evidence="13" key="1">
    <citation type="submission" date="2023-07" db="EMBL/GenBank/DDBJ databases">
        <authorList>
            <person name="Stuckert A."/>
        </authorList>
    </citation>
    <scope>NUCLEOTIDE SEQUENCE</scope>
</reference>
<keyword evidence="14" id="KW-1185">Reference proteome</keyword>
<evidence type="ECO:0000313" key="13">
    <source>
        <dbReference type="EMBL" id="CAJ0936503.1"/>
    </source>
</evidence>
<feature type="transmembrane region" description="Helical" evidence="11">
    <location>
        <begin position="140"/>
        <end position="158"/>
    </location>
</feature>